<dbReference type="EMBL" id="CP045894">
    <property type="protein sequence ID" value="QQP54607.1"/>
    <property type="molecule type" value="Genomic_DNA"/>
</dbReference>
<dbReference type="Pfam" id="PF09815">
    <property type="entry name" value="XK-related"/>
    <property type="match status" value="1"/>
</dbReference>
<keyword evidence="9" id="KW-1185">Reference proteome</keyword>
<dbReference type="AlphaFoldDB" id="A0A7T8QTK9"/>
<feature type="transmembrane region" description="Helical" evidence="7">
    <location>
        <begin position="35"/>
        <end position="57"/>
    </location>
</feature>
<evidence type="ECO:0000256" key="4">
    <source>
        <dbReference type="ARBA" id="ARBA00022692"/>
    </source>
</evidence>
<reference evidence="9" key="1">
    <citation type="submission" date="2021-01" db="EMBL/GenBank/DDBJ databases">
        <title>Caligus Genome Assembly.</title>
        <authorList>
            <person name="Gallardo-Escarate C."/>
        </authorList>
    </citation>
    <scope>NUCLEOTIDE SEQUENCE [LARGE SCALE GENOMIC DNA]</scope>
</reference>
<comment type="similarity">
    <text evidence="2 7">Belongs to the XK family.</text>
</comment>
<dbReference type="PANTHER" id="PTHR16024:SF28">
    <property type="entry name" value="XK-RELATED PROTEIN"/>
    <property type="match status" value="1"/>
</dbReference>
<keyword evidence="5 7" id="KW-1133">Transmembrane helix</keyword>
<gene>
    <name evidence="8" type="ORF">FKW44_007491</name>
</gene>
<dbReference type="PANTHER" id="PTHR16024">
    <property type="entry name" value="XK-RELATED PROTEIN"/>
    <property type="match status" value="1"/>
</dbReference>
<dbReference type="GO" id="GO:0005886">
    <property type="term" value="C:plasma membrane"/>
    <property type="evidence" value="ECO:0007669"/>
    <property type="project" value="UniProtKB-SubCell"/>
</dbReference>
<dbReference type="Proteomes" id="UP000595437">
    <property type="component" value="Chromosome 5"/>
</dbReference>
<dbReference type="InterPro" id="IPR050895">
    <property type="entry name" value="XK-related_scramblase"/>
</dbReference>
<evidence type="ECO:0000256" key="7">
    <source>
        <dbReference type="RuleBase" id="RU910716"/>
    </source>
</evidence>
<keyword evidence="3" id="KW-1003">Cell membrane</keyword>
<evidence type="ECO:0000256" key="2">
    <source>
        <dbReference type="ARBA" id="ARBA00008789"/>
    </source>
</evidence>
<evidence type="ECO:0000256" key="6">
    <source>
        <dbReference type="ARBA" id="ARBA00023136"/>
    </source>
</evidence>
<accession>A0A7T8QTK9</accession>
<evidence type="ECO:0000313" key="8">
    <source>
        <dbReference type="EMBL" id="QQP54607.1"/>
    </source>
</evidence>
<sequence length="270" mass="30138">MSSIDPKGGGGDGGQTECIEDRMNETAHLKGHLHFSYYGAALILCSILTYLLDIALGKSVRDPNEDLTVAFRYFMKGELIYSLTIIILILIPAICVQIFSVRWLQMDLEEEGSLSKREIGAHLGLVGILYRYGEALSLGLKAKASGDPLDYQLYYHKQSDVSMLRLFDSFMESAPQLVFHLYILLQESQWEIGMATWTFFSALGSLISLGSGIASYSSSMRMIQSHKNKLSWTGMILQTIWRACMLSSRIVALTLLCAALKEWALLVICK</sequence>
<comment type="subcellular location">
    <subcellularLocation>
        <location evidence="1">Cell membrane</location>
        <topology evidence="1">Multi-pass membrane protein</topology>
    </subcellularLocation>
    <subcellularLocation>
        <location evidence="7">Membrane</location>
        <topology evidence="7">Multi-pass membrane protein</topology>
    </subcellularLocation>
</comment>
<dbReference type="InterPro" id="IPR018629">
    <property type="entry name" value="XK-rel"/>
</dbReference>
<keyword evidence="4 7" id="KW-0812">Transmembrane</keyword>
<keyword evidence="6 7" id="KW-0472">Membrane</keyword>
<organism evidence="8 9">
    <name type="scientific">Caligus rogercresseyi</name>
    <name type="common">Sea louse</name>
    <dbReference type="NCBI Taxonomy" id="217165"/>
    <lineage>
        <taxon>Eukaryota</taxon>
        <taxon>Metazoa</taxon>
        <taxon>Ecdysozoa</taxon>
        <taxon>Arthropoda</taxon>
        <taxon>Crustacea</taxon>
        <taxon>Multicrustacea</taxon>
        <taxon>Hexanauplia</taxon>
        <taxon>Copepoda</taxon>
        <taxon>Siphonostomatoida</taxon>
        <taxon>Caligidae</taxon>
        <taxon>Caligus</taxon>
    </lineage>
</organism>
<evidence type="ECO:0000256" key="3">
    <source>
        <dbReference type="ARBA" id="ARBA00022475"/>
    </source>
</evidence>
<evidence type="ECO:0000256" key="5">
    <source>
        <dbReference type="ARBA" id="ARBA00022989"/>
    </source>
</evidence>
<feature type="transmembrane region" description="Helical" evidence="7">
    <location>
        <begin position="197"/>
        <end position="218"/>
    </location>
</feature>
<proteinExistence type="inferred from homology"/>
<name>A0A7T8QTK9_CALRO</name>
<protein>
    <recommendedName>
        <fullName evidence="7">XK-related protein</fullName>
    </recommendedName>
</protein>
<feature type="transmembrane region" description="Helical" evidence="7">
    <location>
        <begin position="78"/>
        <end position="99"/>
    </location>
</feature>
<evidence type="ECO:0000256" key="1">
    <source>
        <dbReference type="ARBA" id="ARBA00004651"/>
    </source>
</evidence>
<evidence type="ECO:0000313" key="9">
    <source>
        <dbReference type="Proteomes" id="UP000595437"/>
    </source>
</evidence>
<dbReference type="OrthoDB" id="6136301at2759"/>